<name>A0AA39LGA0_9BILA</name>
<organism evidence="10 11">
    <name type="scientific">Steinernema hermaphroditum</name>
    <dbReference type="NCBI Taxonomy" id="289476"/>
    <lineage>
        <taxon>Eukaryota</taxon>
        <taxon>Metazoa</taxon>
        <taxon>Ecdysozoa</taxon>
        <taxon>Nematoda</taxon>
        <taxon>Chromadorea</taxon>
        <taxon>Rhabditida</taxon>
        <taxon>Tylenchina</taxon>
        <taxon>Panagrolaimomorpha</taxon>
        <taxon>Strongyloidoidea</taxon>
        <taxon>Steinernematidae</taxon>
        <taxon>Steinernema</taxon>
    </lineage>
</organism>
<keyword evidence="4" id="KW-0507">mRNA processing</keyword>
<reference evidence="10" key="1">
    <citation type="submission" date="2023-06" db="EMBL/GenBank/DDBJ databases">
        <title>Genomic analysis of the entomopathogenic nematode Steinernema hermaphroditum.</title>
        <authorList>
            <person name="Schwarz E.M."/>
            <person name="Heppert J.K."/>
            <person name="Baniya A."/>
            <person name="Schwartz H.T."/>
            <person name="Tan C.-H."/>
            <person name="Antoshechkin I."/>
            <person name="Sternberg P.W."/>
            <person name="Goodrich-Blair H."/>
            <person name="Dillman A.R."/>
        </authorList>
    </citation>
    <scope>NUCLEOTIDE SEQUENCE</scope>
    <source>
        <strain evidence="10">PS9179</strain>
        <tissue evidence="10">Whole animal</tissue>
    </source>
</reference>
<feature type="compositionally biased region" description="Low complexity" evidence="7">
    <location>
        <begin position="218"/>
        <end position="230"/>
    </location>
</feature>
<protein>
    <recommendedName>
        <fullName evidence="9">Sm domain-containing protein</fullName>
    </recommendedName>
</protein>
<keyword evidence="3" id="KW-0963">Cytoplasm</keyword>
<evidence type="ECO:0000256" key="7">
    <source>
        <dbReference type="SAM" id="MobiDB-lite"/>
    </source>
</evidence>
<feature type="compositionally biased region" description="Polar residues" evidence="7">
    <location>
        <begin position="398"/>
        <end position="408"/>
    </location>
</feature>
<dbReference type="Gene3D" id="2.30.30.100">
    <property type="match status" value="1"/>
</dbReference>
<dbReference type="EMBL" id="JAUCMV010000005">
    <property type="protein sequence ID" value="KAK0396004.1"/>
    <property type="molecule type" value="Genomic_DNA"/>
</dbReference>
<dbReference type="PANTHER" id="PTHR15588">
    <property type="entry name" value="LSM1"/>
    <property type="match status" value="1"/>
</dbReference>
<dbReference type="InterPro" id="IPR001163">
    <property type="entry name" value="Sm_dom_euk/arc"/>
</dbReference>
<comment type="caution">
    <text evidence="10">The sequence shown here is derived from an EMBL/GenBank/DDBJ whole genome shotgun (WGS) entry which is preliminary data.</text>
</comment>
<evidence type="ECO:0000256" key="8">
    <source>
        <dbReference type="SAM" id="SignalP"/>
    </source>
</evidence>
<feature type="region of interest" description="Disordered" evidence="7">
    <location>
        <begin position="218"/>
        <end position="242"/>
    </location>
</feature>
<keyword evidence="8" id="KW-0732">Signal</keyword>
<dbReference type="GO" id="GO:0000290">
    <property type="term" value="P:deadenylation-dependent decapping of nuclear-transcribed mRNA"/>
    <property type="evidence" value="ECO:0007669"/>
    <property type="project" value="TreeGrafter"/>
</dbReference>
<dbReference type="GO" id="GO:1990904">
    <property type="term" value="C:ribonucleoprotein complex"/>
    <property type="evidence" value="ECO:0007669"/>
    <property type="project" value="UniProtKB-KW"/>
</dbReference>
<dbReference type="InterPro" id="IPR047575">
    <property type="entry name" value="Sm"/>
</dbReference>
<dbReference type="GO" id="GO:1990726">
    <property type="term" value="C:Lsm1-7-Pat1 complex"/>
    <property type="evidence" value="ECO:0007669"/>
    <property type="project" value="TreeGrafter"/>
</dbReference>
<gene>
    <name evidence="10" type="ORF">QR680_001526</name>
</gene>
<evidence type="ECO:0000313" key="11">
    <source>
        <dbReference type="Proteomes" id="UP001175271"/>
    </source>
</evidence>
<comment type="subcellular location">
    <subcellularLocation>
        <location evidence="1">Cytoplasm</location>
        <location evidence="1">P-body</location>
    </subcellularLocation>
</comment>
<dbReference type="Proteomes" id="UP001175271">
    <property type="component" value="Unassembled WGS sequence"/>
</dbReference>
<feature type="signal peptide" evidence="8">
    <location>
        <begin position="1"/>
        <end position="18"/>
    </location>
</feature>
<dbReference type="GO" id="GO:0000932">
    <property type="term" value="C:P-body"/>
    <property type="evidence" value="ECO:0007669"/>
    <property type="project" value="UniProtKB-SubCell"/>
</dbReference>
<proteinExistence type="inferred from homology"/>
<dbReference type="InterPro" id="IPR034104">
    <property type="entry name" value="Lsm1"/>
</dbReference>
<dbReference type="SUPFAM" id="SSF50182">
    <property type="entry name" value="Sm-like ribonucleoproteins"/>
    <property type="match status" value="1"/>
</dbReference>
<sequence length="620" mass="67377">MFKIICVLLIAEISATISYFPVLPKTGQIVDRLHGAVALASVSNSLSHSIPLELVDSNKGNPREYINAEGGALTQLTRGENLEVSGGTISEPKEVSTGPETIETESILSTEEVATTSAIVSVSPSTTVEELLPEPPKGSLYGEAKRIDGSSSIAKGYVNILIDNEAMMETSSTSGVSTVNVDIEAESTAASTGAATSTGKECPYQNVESELLPTTATTPATTVSTTSSATKCPGNEYGTKTESPLTMTATTVAPQESTTTNATDAARCHTCIKEFLKRKSKILTTTSQPETEATTTVFAETTSYMELPNPNPYEDETVLQLLQNETAVDNLSVEKDDSTIFAGPDENLKGAHDYGDDEDYADEDIKDAHSLLDAINARFRDLFHSLKSQISRHKDSIKSSNATEVSPSKKSHEATLQKILEKPLRIPLDDGWHKFEMDCGREEDGFGKRCDEWADSGLCSTNAATRFLWKMNLPDPYLPGAVSLLDQLDKRLLVILRDGRTLVGYLRTIDQFANLVLHETLERIHVDQFYGDIPRGIFLIRGENVVLAGEMSSMENPNLTKVSVDEILSKQAEKAEERSSKGLATTILAIVMSLELQRPPLNVAYIIKCISLHYINRSPA</sequence>
<keyword evidence="5" id="KW-0694">RNA-binding</keyword>
<evidence type="ECO:0000256" key="2">
    <source>
        <dbReference type="ARBA" id="ARBA00006850"/>
    </source>
</evidence>
<evidence type="ECO:0000256" key="5">
    <source>
        <dbReference type="ARBA" id="ARBA00022884"/>
    </source>
</evidence>
<evidence type="ECO:0000256" key="1">
    <source>
        <dbReference type="ARBA" id="ARBA00004201"/>
    </source>
</evidence>
<accession>A0AA39LGA0</accession>
<feature type="domain" description="Sm" evidence="9">
    <location>
        <begin position="479"/>
        <end position="554"/>
    </location>
</feature>
<evidence type="ECO:0000313" key="10">
    <source>
        <dbReference type="EMBL" id="KAK0396004.1"/>
    </source>
</evidence>
<dbReference type="Pfam" id="PF01423">
    <property type="entry name" value="LSM"/>
    <property type="match status" value="1"/>
</dbReference>
<dbReference type="InterPro" id="IPR010920">
    <property type="entry name" value="LSM_dom_sf"/>
</dbReference>
<dbReference type="GO" id="GO:0003729">
    <property type="term" value="F:mRNA binding"/>
    <property type="evidence" value="ECO:0007669"/>
    <property type="project" value="TreeGrafter"/>
</dbReference>
<evidence type="ECO:0000256" key="3">
    <source>
        <dbReference type="ARBA" id="ARBA00022490"/>
    </source>
</evidence>
<evidence type="ECO:0000259" key="9">
    <source>
        <dbReference type="PROSITE" id="PS52002"/>
    </source>
</evidence>
<comment type="similarity">
    <text evidence="2">Belongs to the snRNP Sm proteins family.</text>
</comment>
<keyword evidence="6" id="KW-0687">Ribonucleoprotein</keyword>
<dbReference type="InterPro" id="IPR044642">
    <property type="entry name" value="PTHR15588"/>
</dbReference>
<dbReference type="GO" id="GO:0006397">
    <property type="term" value="P:mRNA processing"/>
    <property type="evidence" value="ECO:0007669"/>
    <property type="project" value="UniProtKB-KW"/>
</dbReference>
<dbReference type="CDD" id="cd01728">
    <property type="entry name" value="LSm1"/>
    <property type="match status" value="1"/>
</dbReference>
<evidence type="ECO:0000256" key="4">
    <source>
        <dbReference type="ARBA" id="ARBA00022664"/>
    </source>
</evidence>
<feature type="region of interest" description="Disordered" evidence="7">
    <location>
        <begin position="394"/>
        <end position="413"/>
    </location>
</feature>
<dbReference type="AlphaFoldDB" id="A0AA39LGA0"/>
<dbReference type="PROSITE" id="PS52002">
    <property type="entry name" value="SM"/>
    <property type="match status" value="1"/>
</dbReference>
<dbReference type="SMART" id="SM00651">
    <property type="entry name" value="Sm"/>
    <property type="match status" value="1"/>
</dbReference>
<dbReference type="PANTHER" id="PTHR15588:SF8">
    <property type="entry name" value="U6 SNRNA-ASSOCIATED SM-LIKE PROTEIN LSM1"/>
    <property type="match status" value="1"/>
</dbReference>
<evidence type="ECO:0000256" key="6">
    <source>
        <dbReference type="ARBA" id="ARBA00023274"/>
    </source>
</evidence>
<feature type="chain" id="PRO_5041350084" description="Sm domain-containing protein" evidence="8">
    <location>
        <begin position="19"/>
        <end position="620"/>
    </location>
</feature>
<keyword evidence="11" id="KW-1185">Reference proteome</keyword>